<comment type="caution">
    <text evidence="2">The sequence shown here is derived from an EMBL/GenBank/DDBJ whole genome shotgun (WGS) entry which is preliminary data.</text>
</comment>
<feature type="region of interest" description="Disordered" evidence="1">
    <location>
        <begin position="1"/>
        <end position="20"/>
    </location>
</feature>
<reference evidence="2" key="1">
    <citation type="submission" date="2019-08" db="EMBL/GenBank/DDBJ databases">
        <authorList>
            <person name="Kucharzyk K."/>
            <person name="Murdoch R.W."/>
            <person name="Higgins S."/>
            <person name="Loffler F."/>
        </authorList>
    </citation>
    <scope>NUCLEOTIDE SEQUENCE</scope>
</reference>
<gene>
    <name evidence="2" type="ORF">SDC9_112376</name>
</gene>
<proteinExistence type="predicted"/>
<dbReference type="EMBL" id="VSSQ01020539">
    <property type="protein sequence ID" value="MPM65479.1"/>
    <property type="molecule type" value="Genomic_DNA"/>
</dbReference>
<organism evidence="2">
    <name type="scientific">bioreactor metagenome</name>
    <dbReference type="NCBI Taxonomy" id="1076179"/>
    <lineage>
        <taxon>unclassified sequences</taxon>
        <taxon>metagenomes</taxon>
        <taxon>ecological metagenomes</taxon>
    </lineage>
</organism>
<evidence type="ECO:0000256" key="1">
    <source>
        <dbReference type="SAM" id="MobiDB-lite"/>
    </source>
</evidence>
<evidence type="ECO:0000313" key="2">
    <source>
        <dbReference type="EMBL" id="MPM65479.1"/>
    </source>
</evidence>
<dbReference type="AlphaFoldDB" id="A0A645BJ36"/>
<accession>A0A645BJ36</accession>
<sequence>MGRTGGRAPHGIQQQHVPPPVVQPLAAISGGVYSRAAVQRVHTKAGVICDGGQSRQSTDGPCLQHSILREGLSGLLHIHGETQVGGTDHLHAQNPQNGGHFLQLTGIMGRQYKFHRFHIEPPNAAF</sequence>
<name>A0A645BJ36_9ZZZZ</name>
<protein>
    <submittedName>
        <fullName evidence="2">Uncharacterized protein</fullName>
    </submittedName>
</protein>